<dbReference type="AlphaFoldDB" id="A0A0R3WN18"/>
<dbReference type="EMBL" id="UYWX01000798">
    <property type="protein sequence ID" value="VDM19037.1"/>
    <property type="molecule type" value="Genomic_DNA"/>
</dbReference>
<evidence type="ECO:0000313" key="1">
    <source>
        <dbReference type="EMBL" id="VDM19037.1"/>
    </source>
</evidence>
<organism evidence="3">
    <name type="scientific">Hydatigena taeniaeformis</name>
    <name type="common">Feline tapeworm</name>
    <name type="synonym">Taenia taeniaeformis</name>
    <dbReference type="NCBI Taxonomy" id="6205"/>
    <lineage>
        <taxon>Eukaryota</taxon>
        <taxon>Metazoa</taxon>
        <taxon>Spiralia</taxon>
        <taxon>Lophotrochozoa</taxon>
        <taxon>Platyhelminthes</taxon>
        <taxon>Cestoda</taxon>
        <taxon>Eucestoda</taxon>
        <taxon>Cyclophyllidea</taxon>
        <taxon>Taeniidae</taxon>
        <taxon>Hydatigera</taxon>
    </lineage>
</organism>
<name>A0A0R3WN18_HYDTA</name>
<dbReference type="OrthoDB" id="6221250at2759"/>
<evidence type="ECO:0000313" key="2">
    <source>
        <dbReference type="Proteomes" id="UP000274429"/>
    </source>
</evidence>
<protein>
    <submittedName>
        <fullName evidence="3">RRM domain-containing protein</fullName>
    </submittedName>
</protein>
<evidence type="ECO:0000313" key="3">
    <source>
        <dbReference type="WBParaSite" id="TTAC_0000215601-mRNA-1"/>
    </source>
</evidence>
<proteinExistence type="predicted"/>
<accession>A0A0R3WN18</accession>
<keyword evidence="2" id="KW-1185">Reference proteome</keyword>
<reference evidence="1 2" key="2">
    <citation type="submission" date="2018-11" db="EMBL/GenBank/DDBJ databases">
        <authorList>
            <consortium name="Pathogen Informatics"/>
        </authorList>
    </citation>
    <scope>NUCLEOTIDE SEQUENCE [LARGE SCALE GENOMIC DNA]</scope>
</reference>
<sequence length="403" mass="45966">MYDVKNGVNFVRYLNTLENMVHTRDGLIIAGTKEVMRFRGTRKPMYLVVYQWMHLDDVECFNREVTPILINSGCACSTRVIFEMDAYCQPFRSQSLGDAKASSLLVLSVHKHSAMFYTLKYNEGHMTGNQYRFPRQAHLTLDCCNERYNDAAQMEVRDVSKISKEEAIVTGDSNASNSTAWVGSRGMYCGTNFNIPKNTSQTMVLIIFNLAENYYGAFRNEMIINLPIFKAYGNGEYLGLSKCVRCVEGSFPMNSGVAALCFDDHEEALRCMQSKTQIREANWMGSPEMYIIPLCNPIRHMADYPFLQVDFYDVKNGVNFTKYMNTVENMVHDKGGLIVAGTTDIMRFRGICRPMYVVIYQWTTIDLVECFNREVEPTLREAGAACSTRVIFEMDAFSPKCLN</sequence>
<dbReference type="Proteomes" id="UP000274429">
    <property type="component" value="Unassembled WGS sequence"/>
</dbReference>
<dbReference type="WBParaSite" id="TTAC_0000215601-mRNA-1">
    <property type="protein sequence ID" value="TTAC_0000215601-mRNA-1"/>
    <property type="gene ID" value="TTAC_0000215601"/>
</dbReference>
<reference evidence="3" key="1">
    <citation type="submission" date="2017-02" db="UniProtKB">
        <authorList>
            <consortium name="WormBaseParasite"/>
        </authorList>
    </citation>
    <scope>IDENTIFICATION</scope>
</reference>
<gene>
    <name evidence="1" type="ORF">TTAC_LOCUS2143</name>
</gene>